<organism evidence="2 3">
    <name type="scientific">Vigna mungo</name>
    <name type="common">Black gram</name>
    <name type="synonym">Phaseolus mungo</name>
    <dbReference type="NCBI Taxonomy" id="3915"/>
    <lineage>
        <taxon>Eukaryota</taxon>
        <taxon>Viridiplantae</taxon>
        <taxon>Streptophyta</taxon>
        <taxon>Embryophyta</taxon>
        <taxon>Tracheophyta</taxon>
        <taxon>Spermatophyta</taxon>
        <taxon>Magnoliopsida</taxon>
        <taxon>eudicotyledons</taxon>
        <taxon>Gunneridae</taxon>
        <taxon>Pentapetalae</taxon>
        <taxon>rosids</taxon>
        <taxon>fabids</taxon>
        <taxon>Fabales</taxon>
        <taxon>Fabaceae</taxon>
        <taxon>Papilionoideae</taxon>
        <taxon>50 kb inversion clade</taxon>
        <taxon>NPAAA clade</taxon>
        <taxon>indigoferoid/millettioid clade</taxon>
        <taxon>Phaseoleae</taxon>
        <taxon>Vigna</taxon>
    </lineage>
</organism>
<reference evidence="2 3" key="1">
    <citation type="journal article" date="2023" name="Life. Sci Alliance">
        <title>Evolutionary insights into 3D genome organization and epigenetic landscape of Vigna mungo.</title>
        <authorList>
            <person name="Junaid A."/>
            <person name="Singh B."/>
            <person name="Bhatia S."/>
        </authorList>
    </citation>
    <scope>NUCLEOTIDE SEQUENCE [LARGE SCALE GENOMIC DNA]</scope>
    <source>
        <strain evidence="2">Urdbean</strain>
    </source>
</reference>
<feature type="region of interest" description="Disordered" evidence="1">
    <location>
        <begin position="37"/>
        <end position="80"/>
    </location>
</feature>
<feature type="compositionally biased region" description="Low complexity" evidence="1">
    <location>
        <begin position="69"/>
        <end position="80"/>
    </location>
</feature>
<evidence type="ECO:0000313" key="2">
    <source>
        <dbReference type="EMBL" id="WVZ23677.1"/>
    </source>
</evidence>
<dbReference type="Proteomes" id="UP001374535">
    <property type="component" value="Chromosome 1"/>
</dbReference>
<evidence type="ECO:0000256" key="1">
    <source>
        <dbReference type="SAM" id="MobiDB-lite"/>
    </source>
</evidence>
<dbReference type="AlphaFoldDB" id="A0AAQ3PAY5"/>
<sequence length="113" mass="11520">MLPPSSSSTFPISDEFVANGTVGVASFVTLCDGVSATTSLHSPSSISLRTPSNTSSRRFDSFACKRPSKTSSPSGKISSSLHSCLRKSSNISSAVASGGTTGDSVFAFSCPAF</sequence>
<accession>A0AAQ3PAY5</accession>
<evidence type="ECO:0000313" key="3">
    <source>
        <dbReference type="Proteomes" id="UP001374535"/>
    </source>
</evidence>
<gene>
    <name evidence="2" type="ORF">V8G54_002221</name>
</gene>
<dbReference type="EMBL" id="CP144700">
    <property type="protein sequence ID" value="WVZ23677.1"/>
    <property type="molecule type" value="Genomic_DNA"/>
</dbReference>
<keyword evidence="3" id="KW-1185">Reference proteome</keyword>
<proteinExistence type="predicted"/>
<protein>
    <submittedName>
        <fullName evidence="2">Uncharacterized protein</fullName>
    </submittedName>
</protein>
<name>A0AAQ3PAY5_VIGMU</name>
<feature type="compositionally biased region" description="Polar residues" evidence="1">
    <location>
        <begin position="37"/>
        <end position="56"/>
    </location>
</feature>